<dbReference type="InterPro" id="IPR043131">
    <property type="entry name" value="BCAT-like_N"/>
</dbReference>
<keyword evidence="3" id="KW-0032">Aminotransferase</keyword>
<sequence length="290" mass="32023">MTEASTSSWFNGRIGPLEQGAPSVASISFHLGTGVFDGMMAYWNEDHYYLHCIEEHLVRFREGAARLGLTLPWTVEQLAQGIDELLAQEPKGTQYIRPIAYRKAPELWVTGAEGRPVDVSIFTVKTERARDIDAPISCQISSVERISSRSIPKQTKVSGAYVNSLHARRMAEAAGFDDGVMFDREGRLAEASAANVFLIIDDRLVTPPLNPDVFPGITRRVVADLAREAGIEVHEVDCDHATLARAKGAFLCSTLMEIRAIDRLGDRALNTAELSAFQQLLKGFRRVTHA</sequence>
<dbReference type="PANTHER" id="PTHR42743">
    <property type="entry name" value="AMINO-ACID AMINOTRANSFERASE"/>
    <property type="match status" value="1"/>
</dbReference>
<proteinExistence type="inferred from homology"/>
<dbReference type="EMBL" id="SRXT01000012">
    <property type="protein sequence ID" value="TGX48413.1"/>
    <property type="molecule type" value="Genomic_DNA"/>
</dbReference>
<comment type="caution">
    <text evidence="3">The sequence shown here is derived from an EMBL/GenBank/DDBJ whole genome shotgun (WGS) entry which is preliminary data.</text>
</comment>
<dbReference type="AlphaFoldDB" id="A0A4S1WYK4"/>
<dbReference type="OrthoDB" id="9805628at2"/>
<keyword evidence="4" id="KW-1185">Reference proteome</keyword>
<reference evidence="3 4" key="1">
    <citation type="submission" date="2019-04" db="EMBL/GenBank/DDBJ databases">
        <title>Sphingomonas psychrotolerans sp. nov., isolated from soil in the Tianshan Mountains, Xinjiang, China.</title>
        <authorList>
            <person name="Luo Y."/>
            <person name="Sheng H."/>
        </authorList>
    </citation>
    <scope>NUCLEOTIDE SEQUENCE [LARGE SCALE GENOMIC DNA]</scope>
    <source>
        <strain evidence="3 4">ZFGT-11</strain>
    </source>
</reference>
<evidence type="ECO:0000313" key="3">
    <source>
        <dbReference type="EMBL" id="TGX48413.1"/>
    </source>
</evidence>
<protein>
    <recommendedName>
        <fullName evidence="2">Probable branched-chain-amino-acid aminotransferase</fullName>
    </recommendedName>
</protein>
<name>A0A4S1WYK4_9SPHN</name>
<dbReference type="GO" id="GO:0046394">
    <property type="term" value="P:carboxylic acid biosynthetic process"/>
    <property type="evidence" value="ECO:0007669"/>
    <property type="project" value="UniProtKB-ARBA"/>
</dbReference>
<dbReference type="Proteomes" id="UP000306147">
    <property type="component" value="Unassembled WGS sequence"/>
</dbReference>
<dbReference type="InterPro" id="IPR043132">
    <property type="entry name" value="BCAT-like_C"/>
</dbReference>
<gene>
    <name evidence="3" type="ORF">E5A73_20950</name>
</gene>
<evidence type="ECO:0000313" key="4">
    <source>
        <dbReference type="Proteomes" id="UP000306147"/>
    </source>
</evidence>
<evidence type="ECO:0000256" key="1">
    <source>
        <dbReference type="ARBA" id="ARBA00009320"/>
    </source>
</evidence>
<accession>A0A4S1WYK4</accession>
<dbReference type="GO" id="GO:0008483">
    <property type="term" value="F:transaminase activity"/>
    <property type="evidence" value="ECO:0007669"/>
    <property type="project" value="UniProtKB-KW"/>
</dbReference>
<dbReference type="Gene3D" id="3.20.10.10">
    <property type="entry name" value="D-amino Acid Aminotransferase, subunit A, domain 2"/>
    <property type="match status" value="1"/>
</dbReference>
<dbReference type="InterPro" id="IPR001544">
    <property type="entry name" value="Aminotrans_IV"/>
</dbReference>
<comment type="similarity">
    <text evidence="1">Belongs to the class-IV pyridoxal-phosphate-dependent aminotransferase family.</text>
</comment>
<dbReference type="Pfam" id="PF01063">
    <property type="entry name" value="Aminotran_4"/>
    <property type="match status" value="1"/>
</dbReference>
<keyword evidence="3" id="KW-0808">Transferase</keyword>
<dbReference type="Gene3D" id="3.30.470.10">
    <property type="match status" value="1"/>
</dbReference>
<dbReference type="InterPro" id="IPR050571">
    <property type="entry name" value="Class-IV_PLP-Dep_Aminotrnsfr"/>
</dbReference>
<dbReference type="SUPFAM" id="SSF56752">
    <property type="entry name" value="D-aminoacid aminotransferase-like PLP-dependent enzymes"/>
    <property type="match status" value="1"/>
</dbReference>
<dbReference type="CDD" id="cd00449">
    <property type="entry name" value="PLPDE_IV"/>
    <property type="match status" value="1"/>
</dbReference>
<dbReference type="InterPro" id="IPR036038">
    <property type="entry name" value="Aminotransferase-like"/>
</dbReference>
<dbReference type="RefSeq" id="WP_135965810.1">
    <property type="nucleotide sequence ID" value="NZ_SRXT01000012.1"/>
</dbReference>
<organism evidence="3 4">
    <name type="scientific">Sphingomonas gei</name>
    <dbReference type="NCBI Taxonomy" id="1395960"/>
    <lineage>
        <taxon>Bacteria</taxon>
        <taxon>Pseudomonadati</taxon>
        <taxon>Pseudomonadota</taxon>
        <taxon>Alphaproteobacteria</taxon>
        <taxon>Sphingomonadales</taxon>
        <taxon>Sphingomonadaceae</taxon>
        <taxon>Sphingomonas</taxon>
    </lineage>
</organism>
<dbReference type="PANTHER" id="PTHR42743:SF4">
    <property type="entry name" value="BRANCHED-CHAIN-AMINO-ACID AMINOTRANSFERASE-RELATED"/>
    <property type="match status" value="1"/>
</dbReference>
<evidence type="ECO:0000256" key="2">
    <source>
        <dbReference type="ARBA" id="ARBA00014472"/>
    </source>
</evidence>